<sequence length="325" mass="36699">MTSSAPLPLRAAEMLYWLARYIERSRHTAQILFLAWQKGIDCGECGKTNGFCSWVHQALRVPLPKEAFDLVRCLQRLQWEPTEPLSLRTCLLQARANARELRFYLPGSLWRECSRLYDKWAFPKDPPNVVEIAGDLEEVFERTLWTEALLVDWISPGAELAELGIALERTGNLSAVLVAQWELGSESFDWPIVGSLPLEAAGLWEKYRLMEGPRVEGARVWKSFVGTPESKGSLCHSALGIQKAVVKLSAWACAGESHFEELGHRIRDIVDTENPRGPKEPNACVGWCVKIQALCNQIHQEVWEVLRKESHGFAPNSLDVLNQRA</sequence>
<evidence type="ECO:0000259" key="1">
    <source>
        <dbReference type="Pfam" id="PF04168"/>
    </source>
</evidence>
<comment type="caution">
    <text evidence="2">The sequence shown here is derived from an EMBL/GenBank/DDBJ whole genome shotgun (WGS) entry which is preliminary data.</text>
</comment>
<keyword evidence="3" id="KW-1185">Reference proteome</keyword>
<accession>A0A8J2BI52</accession>
<evidence type="ECO:0000313" key="2">
    <source>
        <dbReference type="EMBL" id="CAF0692427.1"/>
    </source>
</evidence>
<protein>
    <recommendedName>
        <fullName evidence="1">DUF403 domain-containing protein</fullName>
    </recommendedName>
</protein>
<reference evidence="2" key="1">
    <citation type="submission" date="2021-02" db="EMBL/GenBank/DDBJ databases">
        <authorList>
            <person name="Cremers G."/>
            <person name="Picone N."/>
        </authorList>
    </citation>
    <scope>NUCLEOTIDE SEQUENCE</scope>
    <source>
        <strain evidence="2">PQ17</strain>
    </source>
</reference>
<dbReference type="Pfam" id="PF04168">
    <property type="entry name" value="Alpha-E"/>
    <property type="match status" value="1"/>
</dbReference>
<evidence type="ECO:0000313" key="3">
    <source>
        <dbReference type="Proteomes" id="UP000663859"/>
    </source>
</evidence>
<gene>
    <name evidence="2" type="ORF">MPNT_120014</name>
</gene>
<dbReference type="EMBL" id="CAJNOB010000004">
    <property type="protein sequence ID" value="CAF0692427.1"/>
    <property type="molecule type" value="Genomic_DNA"/>
</dbReference>
<feature type="domain" description="DUF403" evidence="1">
    <location>
        <begin position="8"/>
        <end position="302"/>
    </location>
</feature>
<name>A0A8J2BI52_9BACT</name>
<organism evidence="2 3">
    <name type="scientific">Candidatus Methylacidithermus pantelleriae</name>
    <dbReference type="NCBI Taxonomy" id="2744239"/>
    <lineage>
        <taxon>Bacteria</taxon>
        <taxon>Pseudomonadati</taxon>
        <taxon>Verrucomicrobiota</taxon>
        <taxon>Methylacidiphilae</taxon>
        <taxon>Methylacidiphilales</taxon>
        <taxon>Methylacidiphilaceae</taxon>
        <taxon>Candidatus Methylacidithermus</taxon>
    </lineage>
</organism>
<dbReference type="InterPro" id="IPR007296">
    <property type="entry name" value="DUF403"/>
</dbReference>
<dbReference type="Proteomes" id="UP000663859">
    <property type="component" value="Unassembled WGS sequence"/>
</dbReference>
<dbReference type="RefSeq" id="WP_174582791.1">
    <property type="nucleotide sequence ID" value="NZ_CAJNOB010000004.1"/>
</dbReference>
<proteinExistence type="predicted"/>
<dbReference type="AlphaFoldDB" id="A0A8J2BI52"/>